<name>C8W854_LANP1</name>
<keyword evidence="2" id="KW-1185">Reference proteome</keyword>
<dbReference type="AlphaFoldDB" id="C8W854"/>
<dbReference type="EMBL" id="CP001721">
    <property type="protein sequence ID" value="ACV51644.1"/>
    <property type="molecule type" value="Genomic_DNA"/>
</dbReference>
<dbReference type="KEGG" id="apv:Apar_1217"/>
<dbReference type="HOGENOM" id="CLU_2986586_0_0_11"/>
<gene>
    <name evidence="1" type="ordered locus">Apar_1217</name>
</gene>
<protein>
    <submittedName>
        <fullName evidence="1">Uncharacterized protein</fullName>
    </submittedName>
</protein>
<accession>C8W854</accession>
<evidence type="ECO:0000313" key="2">
    <source>
        <dbReference type="Proteomes" id="UP000000960"/>
    </source>
</evidence>
<sequence length="57" mass="6738">MDVASSADKRYPVRCVHEKTVCLELGICPIQQEMTLVQTRPARMYSLYIYSKDRRMR</sequence>
<evidence type="ECO:0000313" key="1">
    <source>
        <dbReference type="EMBL" id="ACV51644.1"/>
    </source>
</evidence>
<organism evidence="1 2">
    <name type="scientific">Lancefieldella parvula (strain ATCC 33793 / DSM 20469 / CCUG 32760 / JCM 10300 / KCTC 3663 / VPI 0546 / 1246)</name>
    <name type="common">Atopobium parvulum</name>
    <dbReference type="NCBI Taxonomy" id="521095"/>
    <lineage>
        <taxon>Bacteria</taxon>
        <taxon>Bacillati</taxon>
        <taxon>Actinomycetota</taxon>
        <taxon>Coriobacteriia</taxon>
        <taxon>Coriobacteriales</taxon>
        <taxon>Atopobiaceae</taxon>
        <taxon>Lancefieldella</taxon>
    </lineage>
</organism>
<proteinExistence type="predicted"/>
<dbReference type="Proteomes" id="UP000000960">
    <property type="component" value="Chromosome"/>
</dbReference>
<reference evidence="1 2" key="1">
    <citation type="journal article" date="2009" name="Stand. Genomic Sci.">
        <title>Complete genome sequence of Atopobium parvulum type strain (IPP 1246).</title>
        <authorList>
            <person name="Copeland A."/>
            <person name="Sikorski J."/>
            <person name="Lapidus A."/>
            <person name="Nolan M."/>
            <person name="Del Rio T.G."/>
            <person name="Lucas S."/>
            <person name="Chen F."/>
            <person name="Tice H."/>
            <person name="Pitluck S."/>
            <person name="Cheng J.F."/>
            <person name="Pukall R."/>
            <person name="Chertkov O."/>
            <person name="Brettin T."/>
            <person name="Han C."/>
            <person name="Detter J.C."/>
            <person name="Kuske C."/>
            <person name="Bruce D."/>
            <person name="Goodwin L."/>
            <person name="Ivanova N."/>
            <person name="Mavromatis K."/>
            <person name="Mikhailova N."/>
            <person name="Chen A."/>
            <person name="Palaniappan K."/>
            <person name="Chain P."/>
            <person name="Rohde M."/>
            <person name="Goker M."/>
            <person name="Bristow J."/>
            <person name="Eisen J.A."/>
            <person name="Markowitz V."/>
            <person name="Hugenholtz P."/>
            <person name="Kyrpides N.C."/>
            <person name="Klenk H.P."/>
            <person name="Detter J.C."/>
        </authorList>
    </citation>
    <scope>NUCLEOTIDE SEQUENCE [LARGE SCALE GENOMIC DNA]</scope>
    <source>
        <strain evidence="2">ATCC 33793 / DSM 20469 / CCUG 32760 / JCM 10300 / KCTC 3663 / VPI 0546 / 1246</strain>
    </source>
</reference>